<organism evidence="1 2">
    <name type="scientific">Streptodolium elevatio</name>
    <dbReference type="NCBI Taxonomy" id="3157996"/>
    <lineage>
        <taxon>Bacteria</taxon>
        <taxon>Bacillati</taxon>
        <taxon>Actinomycetota</taxon>
        <taxon>Actinomycetes</taxon>
        <taxon>Kitasatosporales</taxon>
        <taxon>Streptomycetaceae</taxon>
        <taxon>Streptodolium</taxon>
    </lineage>
</organism>
<comment type="caution">
    <text evidence="1">The sequence shown here is derived from an EMBL/GenBank/DDBJ whole genome shotgun (WGS) entry which is preliminary data.</text>
</comment>
<dbReference type="EMBL" id="JBEZFP010000054">
    <property type="protein sequence ID" value="MEU8135971.1"/>
    <property type="molecule type" value="Genomic_DNA"/>
</dbReference>
<dbReference type="RefSeq" id="WP_358356145.1">
    <property type="nucleotide sequence ID" value="NZ_JBEZFP010000054.1"/>
</dbReference>
<keyword evidence="2" id="KW-1185">Reference proteome</keyword>
<proteinExistence type="predicted"/>
<name>A0ABV3DJP6_9ACTN</name>
<protein>
    <submittedName>
        <fullName evidence="1">Uncharacterized protein</fullName>
    </submittedName>
</protein>
<sequence length="166" mass="17605">MALAHAGYAAAVGEALAPLVEHVSVVAHHSPSCAVPPDGGTDAEVPVLGIVIEVHDGPEPAPGCDHPPAWLRLCWDELAGWRYVFPHEVGQFAPEDGHPLMDAKVPEPRDLAGWLAVVIRPHSAEWYDAETEPAEDMPLTAELAELVDEGALTAYLAAQLAVYAAN</sequence>
<gene>
    <name evidence="1" type="ORF">AB0C36_20950</name>
</gene>
<evidence type="ECO:0000313" key="1">
    <source>
        <dbReference type="EMBL" id="MEU8135971.1"/>
    </source>
</evidence>
<accession>A0ABV3DJP6</accession>
<reference evidence="1 2" key="1">
    <citation type="submission" date="2024-06" db="EMBL/GenBank/DDBJ databases">
        <title>The Natural Products Discovery Center: Release of the First 8490 Sequenced Strains for Exploring Actinobacteria Biosynthetic Diversity.</title>
        <authorList>
            <person name="Kalkreuter E."/>
            <person name="Kautsar S.A."/>
            <person name="Yang D."/>
            <person name="Bader C.D."/>
            <person name="Teijaro C.N."/>
            <person name="Fluegel L."/>
            <person name="Davis C.M."/>
            <person name="Simpson J.R."/>
            <person name="Lauterbach L."/>
            <person name="Steele A.D."/>
            <person name="Gui C."/>
            <person name="Meng S."/>
            <person name="Li G."/>
            <person name="Viehrig K."/>
            <person name="Ye F."/>
            <person name="Su P."/>
            <person name="Kiefer A.F."/>
            <person name="Nichols A."/>
            <person name="Cepeda A.J."/>
            <person name="Yan W."/>
            <person name="Fan B."/>
            <person name="Jiang Y."/>
            <person name="Adhikari A."/>
            <person name="Zheng C.-J."/>
            <person name="Schuster L."/>
            <person name="Cowan T.M."/>
            <person name="Smanski M.J."/>
            <person name="Chevrette M.G."/>
            <person name="De Carvalho L.P.S."/>
            <person name="Shen B."/>
        </authorList>
    </citation>
    <scope>NUCLEOTIDE SEQUENCE [LARGE SCALE GENOMIC DNA]</scope>
    <source>
        <strain evidence="1 2">NPDC048946</strain>
    </source>
</reference>
<evidence type="ECO:0000313" key="2">
    <source>
        <dbReference type="Proteomes" id="UP001551482"/>
    </source>
</evidence>
<dbReference type="Proteomes" id="UP001551482">
    <property type="component" value="Unassembled WGS sequence"/>
</dbReference>